<feature type="binding site" evidence="8">
    <location>
        <position position="198"/>
    </location>
    <ligand>
        <name>3',5'-cyclic AMP</name>
        <dbReference type="ChEBI" id="CHEBI:58165"/>
        <label>1</label>
    </ligand>
</feature>
<dbReference type="PROSITE" id="PS50042">
    <property type="entry name" value="CNMP_BINDING_3"/>
    <property type="match status" value="2"/>
</dbReference>
<evidence type="ECO:0000256" key="9">
    <source>
        <dbReference type="SAM" id="MobiDB-lite"/>
    </source>
</evidence>
<evidence type="ECO:0000259" key="10">
    <source>
        <dbReference type="PROSITE" id="PS50042"/>
    </source>
</evidence>
<evidence type="ECO:0000256" key="4">
    <source>
        <dbReference type="ARBA" id="ARBA00022737"/>
    </source>
</evidence>
<protein>
    <recommendedName>
        <fullName evidence="7">cAMP-dependent protein kinase type II regulatory subunit</fullName>
    </recommendedName>
</protein>
<feature type="domain" description="Cyclic nucleotide-binding" evidence="10">
    <location>
        <begin position="128"/>
        <end position="248"/>
    </location>
</feature>
<dbReference type="FunFam" id="2.60.120.10:FF:000108">
    <property type="entry name" value="cAMP-dependent protein kinase type II regulatory subunit"/>
    <property type="match status" value="1"/>
</dbReference>
<feature type="domain" description="Cyclic nucleotide-binding" evidence="10">
    <location>
        <begin position="251"/>
        <end position="371"/>
    </location>
</feature>
<dbReference type="Gene3D" id="1.20.890.10">
    <property type="entry name" value="cAMP-dependent protein kinase regulatory subunit, dimerization-anchoring domain"/>
    <property type="match status" value="1"/>
</dbReference>
<dbReference type="Pfam" id="PF02197">
    <property type="entry name" value="RIIa"/>
    <property type="match status" value="1"/>
</dbReference>
<keyword evidence="4" id="KW-0677">Repeat</keyword>
<evidence type="ECO:0000313" key="11">
    <source>
        <dbReference type="EMBL" id="KAF2881161.1"/>
    </source>
</evidence>
<keyword evidence="3 8" id="KW-0116">cAMP-binding</keyword>
<dbReference type="GO" id="GO:0034236">
    <property type="term" value="F:protein kinase A catalytic subunit binding"/>
    <property type="evidence" value="ECO:0007669"/>
    <property type="project" value="TreeGrafter"/>
</dbReference>
<dbReference type="InterPro" id="IPR050503">
    <property type="entry name" value="cAMP-dep_PK_reg_su-like"/>
</dbReference>
<feature type="region of interest" description="Disordered" evidence="9">
    <location>
        <begin position="58"/>
        <end position="114"/>
    </location>
</feature>
<dbReference type="CDD" id="cd12099">
    <property type="entry name" value="DD_RII_PKA"/>
    <property type="match status" value="1"/>
</dbReference>
<dbReference type="PROSITE" id="PS00889">
    <property type="entry name" value="CNMP_BINDING_2"/>
    <property type="match status" value="2"/>
</dbReference>
<keyword evidence="6 8" id="KW-0114">cAMP</keyword>
<dbReference type="PANTHER" id="PTHR11635">
    <property type="entry name" value="CAMP-DEPENDENT PROTEIN KINASE REGULATORY CHAIN"/>
    <property type="match status" value="1"/>
</dbReference>
<organism evidence="11 12">
    <name type="scientific">Ignelater luminosus</name>
    <name type="common">Cucubano</name>
    <name type="synonym">Pyrophorus luminosus</name>
    <dbReference type="NCBI Taxonomy" id="2038154"/>
    <lineage>
        <taxon>Eukaryota</taxon>
        <taxon>Metazoa</taxon>
        <taxon>Ecdysozoa</taxon>
        <taxon>Arthropoda</taxon>
        <taxon>Hexapoda</taxon>
        <taxon>Insecta</taxon>
        <taxon>Pterygota</taxon>
        <taxon>Neoptera</taxon>
        <taxon>Endopterygota</taxon>
        <taxon>Coleoptera</taxon>
        <taxon>Polyphaga</taxon>
        <taxon>Elateriformia</taxon>
        <taxon>Elateroidea</taxon>
        <taxon>Elateridae</taxon>
        <taxon>Agrypninae</taxon>
        <taxon>Pyrophorini</taxon>
        <taxon>Ignelater</taxon>
    </lineage>
</organism>
<evidence type="ECO:0000256" key="5">
    <source>
        <dbReference type="ARBA" id="ARBA00022741"/>
    </source>
</evidence>
<evidence type="ECO:0000256" key="2">
    <source>
        <dbReference type="ARBA" id="ARBA00022553"/>
    </source>
</evidence>
<dbReference type="AlphaFoldDB" id="A0A8K0G033"/>
<dbReference type="GO" id="GO:0005829">
    <property type="term" value="C:cytosol"/>
    <property type="evidence" value="ECO:0007669"/>
    <property type="project" value="TreeGrafter"/>
</dbReference>
<evidence type="ECO:0000256" key="1">
    <source>
        <dbReference type="ARBA" id="ARBA00005753"/>
    </source>
</evidence>
<dbReference type="InterPro" id="IPR012198">
    <property type="entry name" value="cAMP_dep_PK_reg_su"/>
</dbReference>
<sequence length="386" mass="43885">MSRPVQRIQVPDDLREVLLEFTISYLLEQPGDVVNYAADYFTRLRENRTTGLIYEGVAGATTDASSPDESTISREEEPPVGRFTSRRKSVFAETYDPEEDEDDGTKVVFPKSDEQRQRLAESVRNILLFRSLDKEQMQDVLDAMFERKVTTDELVIKQGDDGDNFYVIESGIFHALVAEPGQEPKHIHTYENNGSFGELALLYNMPRAATIKAASEGSLWAMDRQTFRRILLKSAFKKRKMYEALIDSVPMLKTLQPYERMNLADALVPRNYSTGDRIIKQGDAADGMYFVEAGTVIIKVLDDNGQEVEINRVVKGGYFGELALVTHRPRAASAYAAEDLKLAFLDVEAFERLLGPCMQIMKRNINDYEEQMLKIFGSKQNMKDIR</sequence>
<dbReference type="Pfam" id="PF00027">
    <property type="entry name" value="cNMP_binding"/>
    <property type="match status" value="2"/>
</dbReference>
<dbReference type="InterPro" id="IPR003117">
    <property type="entry name" value="cAMP_dep_PK_reg_su_I/II_a/b"/>
</dbReference>
<dbReference type="InterPro" id="IPR018488">
    <property type="entry name" value="cNMP-bd_CS"/>
</dbReference>
<dbReference type="InterPro" id="IPR018490">
    <property type="entry name" value="cNMP-bd_dom_sf"/>
</dbReference>
<dbReference type="OrthoDB" id="417078at2759"/>
<comment type="similarity">
    <text evidence="1">Belongs to the cAMP-dependent kinase regulatory chain family.</text>
</comment>
<keyword evidence="5 8" id="KW-0547">Nucleotide-binding</keyword>
<dbReference type="SMART" id="SM00394">
    <property type="entry name" value="RIIa"/>
    <property type="match status" value="1"/>
</dbReference>
<dbReference type="GO" id="GO:0030552">
    <property type="term" value="F:cAMP binding"/>
    <property type="evidence" value="ECO:0007669"/>
    <property type="project" value="UniProtKB-KW"/>
</dbReference>
<dbReference type="InterPro" id="IPR000595">
    <property type="entry name" value="cNMP-bd_dom"/>
</dbReference>
<dbReference type="GO" id="GO:0004862">
    <property type="term" value="F:cAMP-dependent protein kinase inhibitor activity"/>
    <property type="evidence" value="ECO:0007669"/>
    <property type="project" value="TreeGrafter"/>
</dbReference>
<dbReference type="SUPFAM" id="SSF51206">
    <property type="entry name" value="cAMP-binding domain-like"/>
    <property type="match status" value="2"/>
</dbReference>
<dbReference type="FunFam" id="2.60.120.10:FF:000017">
    <property type="entry name" value="cAMP-dependent protein kinase type II regulatory subunit"/>
    <property type="match status" value="1"/>
</dbReference>
<name>A0A8K0G033_IGNLU</name>
<comment type="caution">
    <text evidence="11">The sequence shown here is derived from an EMBL/GenBank/DDBJ whole genome shotgun (WGS) entry which is preliminary data.</text>
</comment>
<dbReference type="GO" id="GO:0005952">
    <property type="term" value="C:cAMP-dependent protein kinase complex"/>
    <property type="evidence" value="ECO:0007669"/>
    <property type="project" value="InterPro"/>
</dbReference>
<dbReference type="EMBL" id="VTPC01090849">
    <property type="protein sequence ID" value="KAF2881161.1"/>
    <property type="molecule type" value="Genomic_DNA"/>
</dbReference>
<evidence type="ECO:0000256" key="7">
    <source>
        <dbReference type="ARBA" id="ARBA00067959"/>
    </source>
</evidence>
<keyword evidence="2" id="KW-0597">Phosphoprotein</keyword>
<evidence type="ECO:0000256" key="8">
    <source>
        <dbReference type="PIRSR" id="PIRSR000548-1"/>
    </source>
</evidence>
<gene>
    <name evidence="11" type="ORF">ILUMI_24986</name>
</gene>
<proteinExistence type="inferred from homology"/>
<evidence type="ECO:0000313" key="12">
    <source>
        <dbReference type="Proteomes" id="UP000801492"/>
    </source>
</evidence>
<dbReference type="InterPro" id="IPR014710">
    <property type="entry name" value="RmlC-like_jellyroll"/>
</dbReference>
<dbReference type="Proteomes" id="UP000801492">
    <property type="component" value="Unassembled WGS sequence"/>
</dbReference>
<dbReference type="CDD" id="cd00038">
    <property type="entry name" value="CAP_ED"/>
    <property type="match status" value="2"/>
</dbReference>
<keyword evidence="12" id="KW-1185">Reference proteome</keyword>
<evidence type="ECO:0000256" key="3">
    <source>
        <dbReference type="ARBA" id="ARBA00022566"/>
    </source>
</evidence>
<feature type="binding site" evidence="8">
    <location>
        <position position="321"/>
    </location>
    <ligand>
        <name>3',5'-cyclic AMP</name>
        <dbReference type="ChEBI" id="CHEBI:58165"/>
        <label>2</label>
    </ligand>
</feature>
<dbReference type="SUPFAM" id="SSF47391">
    <property type="entry name" value="Dimerization-anchoring domain of cAMP-dependent PK regulatory subunit"/>
    <property type="match status" value="1"/>
</dbReference>
<feature type="binding site" evidence="8">
    <location>
        <position position="207"/>
    </location>
    <ligand>
        <name>3',5'-cyclic AMP</name>
        <dbReference type="ChEBI" id="CHEBI:58165"/>
        <label>1</label>
    </ligand>
</feature>
<evidence type="ECO:0000256" key="6">
    <source>
        <dbReference type="ARBA" id="ARBA00023149"/>
    </source>
</evidence>
<dbReference type="SMART" id="SM00100">
    <property type="entry name" value="cNMP"/>
    <property type="match status" value="2"/>
</dbReference>
<feature type="binding site" evidence="8">
    <location>
        <position position="330"/>
    </location>
    <ligand>
        <name>3',5'-cyclic AMP</name>
        <dbReference type="ChEBI" id="CHEBI:58165"/>
        <label>2</label>
    </ligand>
</feature>
<dbReference type="PANTHER" id="PTHR11635:SF152">
    <property type="entry name" value="CAMP-DEPENDENT PROTEIN KINASE TYPE I REGULATORY SUBUNIT-RELATED"/>
    <property type="match status" value="1"/>
</dbReference>
<dbReference type="PRINTS" id="PR00103">
    <property type="entry name" value="CAMPKINASE"/>
</dbReference>
<accession>A0A8K0G033</accession>
<dbReference type="Gene3D" id="2.60.120.10">
    <property type="entry name" value="Jelly Rolls"/>
    <property type="match status" value="2"/>
</dbReference>
<reference evidence="11" key="1">
    <citation type="submission" date="2019-08" db="EMBL/GenBank/DDBJ databases">
        <title>The genome of the North American firefly Photinus pyralis.</title>
        <authorList>
            <consortium name="Photinus pyralis genome working group"/>
            <person name="Fallon T.R."/>
            <person name="Sander Lower S.E."/>
            <person name="Weng J.-K."/>
        </authorList>
    </citation>
    <scope>NUCLEOTIDE SEQUENCE</scope>
    <source>
        <strain evidence="11">TRF0915ILg1</strain>
        <tissue evidence="11">Whole body</tissue>
    </source>
</reference>
<dbReference type="PIRSF" id="PIRSF000548">
    <property type="entry name" value="PK_regulatory"/>
    <property type="match status" value="1"/>
</dbReference>
<dbReference type="PROSITE" id="PS00888">
    <property type="entry name" value="CNMP_BINDING_1"/>
    <property type="match status" value="2"/>
</dbReference>